<name>A0A095AW27_9PROT</name>
<evidence type="ECO:0000313" key="1">
    <source>
        <dbReference type="EMBL" id="KGB20983.1"/>
    </source>
</evidence>
<dbReference type="EMBL" id="JOKM01000106">
    <property type="protein sequence ID" value="KGB20983.1"/>
    <property type="molecule type" value="Genomic_DNA"/>
</dbReference>
<reference evidence="1 2" key="1">
    <citation type="submission" date="2014-06" db="EMBL/GenBank/DDBJ databases">
        <title>Functional and comparative genomic analyses of the Drosophila gut microbiota identify candidate symbiosis factors.</title>
        <authorList>
            <person name="Newell P.D."/>
            <person name="Chaston J.M."/>
            <person name="Douglas A.E."/>
        </authorList>
    </citation>
    <scope>NUCLEOTIDE SEQUENCE [LARGE SCALE GENOMIC DNA]</scope>
    <source>
        <strain evidence="1 2">DmCS_006</strain>
    </source>
</reference>
<dbReference type="AlphaFoldDB" id="A0A095AW27"/>
<proteinExistence type="predicted"/>
<accession>A0A095AW27</accession>
<gene>
    <name evidence="1" type="ORF">AtDm6_3348</name>
</gene>
<organism evidence="1 2">
    <name type="scientific">Acetobacter tropicalis</name>
    <dbReference type="NCBI Taxonomy" id="104102"/>
    <lineage>
        <taxon>Bacteria</taxon>
        <taxon>Pseudomonadati</taxon>
        <taxon>Pseudomonadota</taxon>
        <taxon>Alphaproteobacteria</taxon>
        <taxon>Acetobacterales</taxon>
        <taxon>Acetobacteraceae</taxon>
        <taxon>Acetobacter</taxon>
    </lineage>
</organism>
<keyword evidence="2" id="KW-1185">Reference proteome</keyword>
<dbReference type="RefSeq" id="WP_035382300.1">
    <property type="nucleotide sequence ID" value="NZ_JACAOJ010000075.1"/>
</dbReference>
<dbReference type="Proteomes" id="UP000029448">
    <property type="component" value="Unassembled WGS sequence"/>
</dbReference>
<evidence type="ECO:0000313" key="2">
    <source>
        <dbReference type="Proteomes" id="UP000029448"/>
    </source>
</evidence>
<sequence>MTEETKKFSLVTDARYLALLIPSVQLAEWCSTGSVLLYMGNEQFFGIDVAPHPDGGIILSAQSRFSWVMVRDPKGSVTEPVNIIFPKKFLEACRRPEFGKMFTENQEIYEVEESIPAFMQPGPVHVFYCGAYICGREQPPEDHDGSVLYSSRASLDEKEQDPWVVHIRTREVKSPKVWDIVSTASAVKSDSIITNEAMRLLSDTMAAHAREFWDDTLPVWQLEEFKSKHCAPGFRALCKGGVEIIASIAQANPKALKAEAA</sequence>
<dbReference type="PATRIC" id="fig|104102.7.peg.3304"/>
<dbReference type="STRING" id="104102.AtDm6_3348"/>
<comment type="caution">
    <text evidence="1">The sequence shown here is derived from an EMBL/GenBank/DDBJ whole genome shotgun (WGS) entry which is preliminary data.</text>
</comment>
<protein>
    <submittedName>
        <fullName evidence="1">Uncharacterized protein</fullName>
    </submittedName>
</protein>